<dbReference type="Gene3D" id="3.40.30.10">
    <property type="entry name" value="Glutaredoxin"/>
    <property type="match status" value="2"/>
</dbReference>
<name>A0A0M4EFT4_DROBS</name>
<evidence type="ECO:0000313" key="15">
    <source>
        <dbReference type="Proteomes" id="UP000494163"/>
    </source>
</evidence>
<keyword evidence="15" id="KW-1185">Reference proteome</keyword>
<feature type="signal peptide" evidence="11">
    <location>
        <begin position="1"/>
        <end position="20"/>
    </location>
</feature>
<dbReference type="InterPro" id="IPR036774">
    <property type="entry name" value="ERV/ALR_sulphydryl_oxid_sf"/>
</dbReference>
<dbReference type="EC" id="1.8.3.2" evidence="10"/>
<evidence type="ECO:0000256" key="8">
    <source>
        <dbReference type="ARBA" id="ARBA00023180"/>
    </source>
</evidence>
<keyword evidence="8" id="KW-0325">Glycoprotein</keyword>
<keyword evidence="4 11" id="KW-0732">Signal</keyword>
<evidence type="ECO:0000256" key="11">
    <source>
        <dbReference type="SAM" id="SignalP"/>
    </source>
</evidence>
<dbReference type="GO" id="GO:0005615">
    <property type="term" value="C:extracellular space"/>
    <property type="evidence" value="ECO:0007669"/>
    <property type="project" value="TreeGrafter"/>
</dbReference>
<sequence length="634" mass="71759">MWNQQLVVFTLVSALYYVQAGVPLRRYETLMMQQSPQENPELGLYDDNDKVVRLTATNFNASVLEQNRSSLVEFYNTYCGHCRRFAPTYKELAAELHGWQDVVAISAIDCAAEENNGICRTYEVMGYPTMRYMGPGYKPAAGNFGQSLTSQKINEIRSQLAALIAAENQTANNPHWPNFTPVAEGETVSALFEGLHSQREHIALIYEPENSTLASETALHLLHWPAVQVRRFSEAAVATKYQLDINSNQVALVNRQNHRQLLEVSEQSSAAYAKAIENALLSLHLTPRPRLLLGKGEQAKINNATNKDIVDYVHRNKHLVYQADLEQAIRTILHNEVSKVNEIKGEQLLALQRFLTVLQRYNPLGTNGRQLVSQLKDYVVQFNQALKGADFEQELKRLEAKLGSIYSSRHFVGCIGSSPSKRGYSCSLWTLFHFMSVQAAGNEHSQDPLEVLQAMHGYIKNFFGCTDCAEHFQAMAARRKIWSVPTKDEAVLWLWAAHNEVNQRLAGDATEDAEFPKKQFPSAESCAQCHHGTASAANSEYNWNMEAVLSFLKNIHNPQFVSRYGLQHEELLQDTLEKMRAKRQISNVFSDVDMQMGMFLYAFCIIMMVLAFKLFAFKSGYRKKPYGHDLLGKV</sequence>
<dbReference type="CDD" id="cd02992">
    <property type="entry name" value="PDI_a_QSOX"/>
    <property type="match status" value="1"/>
</dbReference>
<dbReference type="GO" id="GO:0006457">
    <property type="term" value="P:protein folding"/>
    <property type="evidence" value="ECO:0007669"/>
    <property type="project" value="TreeGrafter"/>
</dbReference>
<comment type="similarity">
    <text evidence="2">Belongs to the quiescin-sulfhydryl oxidase (QSOX) family.</text>
</comment>
<feature type="domain" description="Thioredoxin" evidence="13">
    <location>
        <begin position="33"/>
        <end position="165"/>
    </location>
</feature>
<dbReference type="SUPFAM" id="SSF69000">
    <property type="entry name" value="FAD-dependent thiol oxidase"/>
    <property type="match status" value="1"/>
</dbReference>
<dbReference type="AlphaFoldDB" id="A0A0M4EFT4"/>
<evidence type="ECO:0000256" key="10">
    <source>
        <dbReference type="RuleBase" id="RU371123"/>
    </source>
</evidence>
<dbReference type="Pfam" id="PF00085">
    <property type="entry name" value="Thioredoxin"/>
    <property type="match status" value="1"/>
</dbReference>
<evidence type="ECO:0000313" key="14">
    <source>
        <dbReference type="EMBL" id="ALC41135.1"/>
    </source>
</evidence>
<dbReference type="PROSITE" id="PS51324">
    <property type="entry name" value="ERV_ALR"/>
    <property type="match status" value="1"/>
</dbReference>
<organism evidence="14 15">
    <name type="scientific">Drosophila busckii</name>
    <name type="common">Fruit fly</name>
    <dbReference type="NCBI Taxonomy" id="30019"/>
    <lineage>
        <taxon>Eukaryota</taxon>
        <taxon>Metazoa</taxon>
        <taxon>Ecdysozoa</taxon>
        <taxon>Arthropoda</taxon>
        <taxon>Hexapoda</taxon>
        <taxon>Insecta</taxon>
        <taxon>Pterygota</taxon>
        <taxon>Neoptera</taxon>
        <taxon>Endopterygota</taxon>
        <taxon>Diptera</taxon>
        <taxon>Brachycera</taxon>
        <taxon>Muscomorpha</taxon>
        <taxon>Ephydroidea</taxon>
        <taxon>Drosophilidae</taxon>
        <taxon>Drosophila</taxon>
    </lineage>
</organism>
<dbReference type="GO" id="GO:0000139">
    <property type="term" value="C:Golgi membrane"/>
    <property type="evidence" value="ECO:0007669"/>
    <property type="project" value="TreeGrafter"/>
</dbReference>
<dbReference type="FunFam" id="1.20.120.310:FF:000001">
    <property type="entry name" value="Sulfhydryl oxidase"/>
    <property type="match status" value="1"/>
</dbReference>
<dbReference type="GO" id="GO:0003756">
    <property type="term" value="F:protein disulfide isomerase activity"/>
    <property type="evidence" value="ECO:0007669"/>
    <property type="project" value="TreeGrafter"/>
</dbReference>
<feature type="domain" description="ERV/ALR sulfhydryl oxidase" evidence="12">
    <location>
        <begin position="417"/>
        <end position="520"/>
    </location>
</feature>
<evidence type="ECO:0000256" key="7">
    <source>
        <dbReference type="ARBA" id="ARBA00023157"/>
    </source>
</evidence>
<comment type="cofactor">
    <cofactor evidence="1 10">
        <name>FAD</name>
        <dbReference type="ChEBI" id="CHEBI:57692"/>
    </cofactor>
</comment>
<dbReference type="OrthoDB" id="59470at2759"/>
<evidence type="ECO:0000256" key="9">
    <source>
        <dbReference type="ARBA" id="ARBA00048864"/>
    </source>
</evidence>
<dbReference type="Gene3D" id="1.20.120.1960">
    <property type="entry name" value="QSOX sulfhydryl oxidase domain"/>
    <property type="match status" value="1"/>
</dbReference>
<dbReference type="InterPro" id="IPR040986">
    <property type="entry name" value="QSOX_FAD-bd_dom"/>
</dbReference>
<dbReference type="InterPro" id="IPR042568">
    <property type="entry name" value="QSOX_FAD-bd_sf"/>
</dbReference>
<feature type="chain" id="PRO_5005793184" description="Sulfhydryl oxidase" evidence="11">
    <location>
        <begin position="21"/>
        <end position="634"/>
    </location>
</feature>
<keyword evidence="3 10" id="KW-0285">Flavoprotein</keyword>
<dbReference type="EMBL" id="CP012524">
    <property type="protein sequence ID" value="ALC41135.1"/>
    <property type="molecule type" value="Genomic_DNA"/>
</dbReference>
<keyword evidence="10" id="KW-0812">Transmembrane</keyword>
<dbReference type="PANTHER" id="PTHR22897:SF8">
    <property type="entry name" value="SULFHYDRYL OXIDASE"/>
    <property type="match status" value="1"/>
</dbReference>
<dbReference type="InterPro" id="IPR017937">
    <property type="entry name" value="Thioredoxin_CS"/>
</dbReference>
<keyword evidence="7" id="KW-1015">Disulfide bond</keyword>
<comment type="catalytic activity">
    <reaction evidence="9 10">
        <text>2 R'C(R)SH + O2 = R'C(R)S-S(R)CR' + H2O2</text>
        <dbReference type="Rhea" id="RHEA:17357"/>
        <dbReference type="ChEBI" id="CHEBI:15379"/>
        <dbReference type="ChEBI" id="CHEBI:16240"/>
        <dbReference type="ChEBI" id="CHEBI:16520"/>
        <dbReference type="ChEBI" id="CHEBI:17412"/>
        <dbReference type="EC" id="1.8.3.2"/>
    </reaction>
</comment>
<dbReference type="SUPFAM" id="SSF52833">
    <property type="entry name" value="Thioredoxin-like"/>
    <property type="match status" value="1"/>
</dbReference>
<reference evidence="14 15" key="1">
    <citation type="submission" date="2015-08" db="EMBL/GenBank/DDBJ databases">
        <title>Ancestral chromatin configuration constrains chromatin evolution on differentiating sex chromosomes in Drosophila.</title>
        <authorList>
            <person name="Zhou Q."/>
            <person name="Bachtrog D."/>
        </authorList>
    </citation>
    <scope>NUCLEOTIDE SEQUENCE [LARGE SCALE GENOMIC DNA]</scope>
    <source>
        <tissue evidence="14">Whole larvae</tissue>
    </source>
</reference>
<dbReference type="Pfam" id="PF18371">
    <property type="entry name" value="FAD_SOX"/>
    <property type="match status" value="1"/>
</dbReference>
<evidence type="ECO:0000256" key="5">
    <source>
        <dbReference type="ARBA" id="ARBA00022827"/>
    </source>
</evidence>
<dbReference type="GO" id="GO:0016971">
    <property type="term" value="F:flavin-dependent sulfhydryl oxidase activity"/>
    <property type="evidence" value="ECO:0007669"/>
    <property type="project" value="InterPro"/>
</dbReference>
<dbReference type="InterPro" id="IPR039798">
    <property type="entry name" value="Sulfhydryl_oxidase"/>
</dbReference>
<dbReference type="InterPro" id="IPR013766">
    <property type="entry name" value="Thioredoxin_domain"/>
</dbReference>
<dbReference type="PROSITE" id="PS51352">
    <property type="entry name" value="THIOREDOXIN_2"/>
    <property type="match status" value="1"/>
</dbReference>
<keyword evidence="5 10" id="KW-0274">FAD</keyword>
<dbReference type="SMR" id="A0A0M4EFT4"/>
<dbReference type="Pfam" id="PF04777">
    <property type="entry name" value="Evr1_Alr"/>
    <property type="match status" value="1"/>
</dbReference>
<dbReference type="Gene3D" id="1.20.120.310">
    <property type="entry name" value="ERV/ALR sulfhydryl oxidase domain"/>
    <property type="match status" value="1"/>
</dbReference>
<dbReference type="InterPro" id="IPR017905">
    <property type="entry name" value="ERV/ALR_sulphydryl_oxidase"/>
</dbReference>
<keyword evidence="6 10" id="KW-0560">Oxidoreductase</keyword>
<dbReference type="Proteomes" id="UP000494163">
    <property type="component" value="Chromosome 2R"/>
</dbReference>
<evidence type="ECO:0000256" key="3">
    <source>
        <dbReference type="ARBA" id="ARBA00022630"/>
    </source>
</evidence>
<feature type="transmembrane region" description="Helical" evidence="10">
    <location>
        <begin position="598"/>
        <end position="616"/>
    </location>
</feature>
<evidence type="ECO:0000256" key="4">
    <source>
        <dbReference type="ARBA" id="ARBA00022729"/>
    </source>
</evidence>
<gene>
    <name evidence="14" type="ORF">Dbus_chr2Rg714</name>
</gene>
<dbReference type="PANTHER" id="PTHR22897">
    <property type="entry name" value="QUIESCIN Q6-RELATED SULFHYDRYL OXIDASE"/>
    <property type="match status" value="1"/>
</dbReference>
<proteinExistence type="inferred from homology"/>
<evidence type="ECO:0000259" key="12">
    <source>
        <dbReference type="PROSITE" id="PS51324"/>
    </source>
</evidence>
<protein>
    <recommendedName>
        <fullName evidence="10">Sulfhydryl oxidase</fullName>
        <ecNumber evidence="10">1.8.3.2</ecNumber>
    </recommendedName>
</protein>
<dbReference type="FunFam" id="1.20.120.1960:FF:000001">
    <property type="entry name" value="Sulfhydryl oxidase"/>
    <property type="match status" value="1"/>
</dbReference>
<keyword evidence="10" id="KW-0472">Membrane</keyword>
<evidence type="ECO:0000259" key="13">
    <source>
        <dbReference type="PROSITE" id="PS51352"/>
    </source>
</evidence>
<keyword evidence="10" id="KW-1133">Transmembrane helix</keyword>
<accession>A0A0M4EFT4</accession>
<evidence type="ECO:0000256" key="6">
    <source>
        <dbReference type="ARBA" id="ARBA00023002"/>
    </source>
</evidence>
<evidence type="ECO:0000256" key="1">
    <source>
        <dbReference type="ARBA" id="ARBA00001974"/>
    </source>
</evidence>
<dbReference type="OMA" id="NASWEHC"/>
<dbReference type="InterPro" id="IPR036249">
    <property type="entry name" value="Thioredoxin-like_sf"/>
</dbReference>
<dbReference type="PROSITE" id="PS00194">
    <property type="entry name" value="THIOREDOXIN_1"/>
    <property type="match status" value="1"/>
</dbReference>
<evidence type="ECO:0000256" key="2">
    <source>
        <dbReference type="ARBA" id="ARBA00006041"/>
    </source>
</evidence>
<dbReference type="STRING" id="30019.A0A0M4EFT4"/>